<evidence type="ECO:0000313" key="2">
    <source>
        <dbReference type="Proteomes" id="UP000095552"/>
    </source>
</evidence>
<accession>A0A1E5T5R8</accession>
<dbReference type="Proteomes" id="UP000095552">
    <property type="component" value="Unassembled WGS sequence"/>
</dbReference>
<evidence type="ECO:0000313" key="1">
    <source>
        <dbReference type="EMBL" id="OEK06715.1"/>
    </source>
</evidence>
<dbReference type="RefSeq" id="WP_069834027.1">
    <property type="nucleotide sequence ID" value="NZ_MDGQ01000003.1"/>
</dbReference>
<comment type="caution">
    <text evidence="1">The sequence shown here is derived from an EMBL/GenBank/DDBJ whole genome shotgun (WGS) entry which is preliminary data.</text>
</comment>
<protein>
    <submittedName>
        <fullName evidence="1">Uncharacterized protein</fullName>
    </submittedName>
</protein>
<organism evidence="1 2">
    <name type="scientific">Roseivirga misakiensis</name>
    <dbReference type="NCBI Taxonomy" id="1563681"/>
    <lineage>
        <taxon>Bacteria</taxon>
        <taxon>Pseudomonadati</taxon>
        <taxon>Bacteroidota</taxon>
        <taxon>Cytophagia</taxon>
        <taxon>Cytophagales</taxon>
        <taxon>Roseivirgaceae</taxon>
        <taxon>Roseivirga</taxon>
    </lineage>
</organism>
<dbReference type="AlphaFoldDB" id="A0A1E5T5R8"/>
<gene>
    <name evidence="1" type="ORF">BFP71_03370</name>
</gene>
<dbReference type="EMBL" id="MDGQ01000003">
    <property type="protein sequence ID" value="OEK06715.1"/>
    <property type="molecule type" value="Genomic_DNA"/>
</dbReference>
<keyword evidence="2" id="KW-1185">Reference proteome</keyword>
<sequence>MGGSEKKEFIQFDITGKNEALWHSLSKRLETIVQDIVAKVSNNSASPAITKEILALGVDFVKAKAQKPTLENEKLKAEITERYSQVHKNMAETELHTEEALSKKIDNLEKMIRLMFLLKGGPTHFLQDNNEANLLFGVDLNQLTDKRPDYSDEDPHTSEGKD</sequence>
<reference evidence="1 2" key="1">
    <citation type="submission" date="2016-08" db="EMBL/GenBank/DDBJ databases">
        <title>Draft genome of Fabibacter sp. strain SK-8.</title>
        <authorList>
            <person name="Wong S.-K."/>
            <person name="Hamasaki K."/>
            <person name="Yoshizawa S."/>
        </authorList>
    </citation>
    <scope>NUCLEOTIDE SEQUENCE [LARGE SCALE GENOMIC DNA]</scope>
    <source>
        <strain evidence="1 2">SK-8</strain>
    </source>
</reference>
<name>A0A1E5T5R8_9BACT</name>
<proteinExistence type="predicted"/>